<dbReference type="Proteomes" id="UP000315636">
    <property type="component" value="Unassembled WGS sequence"/>
</dbReference>
<reference evidence="1 2" key="1">
    <citation type="submission" date="2017-05" db="EMBL/GenBank/DDBJ databases">
        <authorList>
            <person name="Varghese N."/>
            <person name="Submissions S."/>
        </authorList>
    </citation>
    <scope>NUCLEOTIDE SEQUENCE [LARGE SCALE GENOMIC DNA]</scope>
    <source>
        <strain evidence="1 2">DSM 45474</strain>
    </source>
</reference>
<evidence type="ECO:0000313" key="1">
    <source>
        <dbReference type="EMBL" id="SMO50836.1"/>
    </source>
</evidence>
<gene>
    <name evidence="1" type="ORF">SAMN06264849_102433</name>
</gene>
<organism evidence="1 2">
    <name type="scientific">Melghirimyces algeriensis</name>
    <dbReference type="NCBI Taxonomy" id="910412"/>
    <lineage>
        <taxon>Bacteria</taxon>
        <taxon>Bacillati</taxon>
        <taxon>Bacillota</taxon>
        <taxon>Bacilli</taxon>
        <taxon>Bacillales</taxon>
        <taxon>Thermoactinomycetaceae</taxon>
        <taxon>Melghirimyces</taxon>
    </lineage>
</organism>
<name>A0A521BUK2_9BACL</name>
<sequence>MGPLILRSLYQRAFFGDGFDMNSTEAGFLFHDPI</sequence>
<proteinExistence type="predicted"/>
<accession>A0A521BUK2</accession>
<protein>
    <submittedName>
        <fullName evidence="1">Uncharacterized protein</fullName>
    </submittedName>
</protein>
<dbReference type="AlphaFoldDB" id="A0A521BUK2"/>
<dbReference type="EMBL" id="FXTI01000002">
    <property type="protein sequence ID" value="SMO50836.1"/>
    <property type="molecule type" value="Genomic_DNA"/>
</dbReference>
<keyword evidence="2" id="KW-1185">Reference proteome</keyword>
<evidence type="ECO:0000313" key="2">
    <source>
        <dbReference type="Proteomes" id="UP000315636"/>
    </source>
</evidence>